<comment type="caution">
    <text evidence="2">The sequence shown here is derived from an EMBL/GenBank/DDBJ whole genome shotgun (WGS) entry which is preliminary data.</text>
</comment>
<keyword evidence="3" id="KW-1185">Reference proteome</keyword>
<name>A0A1I5ZCN4_9BACI</name>
<accession>A0A1I5ZCN4</accession>
<gene>
    <name evidence="2" type="ORF">SAMN02745910_01910</name>
</gene>
<keyword evidence="1" id="KW-0812">Transmembrane</keyword>
<dbReference type="GeneID" id="93710592"/>
<keyword evidence="1" id="KW-1133">Transmembrane helix</keyword>
<dbReference type="RefSeq" id="WP_061804377.1">
    <property type="nucleotide sequence ID" value="NZ_FOXX01000004.1"/>
</dbReference>
<reference evidence="2 3" key="1">
    <citation type="submission" date="2016-10" db="EMBL/GenBank/DDBJ databases">
        <authorList>
            <person name="Varghese N."/>
            <person name="Submissions S."/>
        </authorList>
    </citation>
    <scope>NUCLEOTIDE SEQUENCE [LARGE SCALE GENOMIC DNA]</scope>
    <source>
        <strain evidence="2 3">DSM 13796</strain>
    </source>
</reference>
<feature type="transmembrane region" description="Helical" evidence="1">
    <location>
        <begin position="39"/>
        <end position="58"/>
    </location>
</feature>
<evidence type="ECO:0000256" key="1">
    <source>
        <dbReference type="SAM" id="Phobius"/>
    </source>
</evidence>
<organism evidence="2 3">
    <name type="scientific">Priestia endophytica DSM 13796</name>
    <dbReference type="NCBI Taxonomy" id="1121089"/>
    <lineage>
        <taxon>Bacteria</taxon>
        <taxon>Bacillati</taxon>
        <taxon>Bacillota</taxon>
        <taxon>Bacilli</taxon>
        <taxon>Bacillales</taxon>
        <taxon>Bacillaceae</taxon>
        <taxon>Priestia</taxon>
    </lineage>
</organism>
<evidence type="ECO:0000313" key="2">
    <source>
        <dbReference type="EMBL" id="SFQ54236.1"/>
    </source>
</evidence>
<dbReference type="Proteomes" id="UP000182762">
    <property type="component" value="Unassembled WGS sequence"/>
</dbReference>
<evidence type="ECO:0000313" key="3">
    <source>
        <dbReference type="Proteomes" id="UP000182762"/>
    </source>
</evidence>
<feature type="transmembrane region" description="Helical" evidence="1">
    <location>
        <begin position="12"/>
        <end position="33"/>
    </location>
</feature>
<dbReference type="EMBL" id="FOXX01000004">
    <property type="protein sequence ID" value="SFQ54236.1"/>
    <property type="molecule type" value="Genomic_DNA"/>
</dbReference>
<protein>
    <submittedName>
        <fullName evidence="2">Uncharacterized protein</fullName>
    </submittedName>
</protein>
<proteinExistence type="predicted"/>
<keyword evidence="1" id="KW-0472">Membrane</keyword>
<sequence length="65" mass="7309">MASPQNYNKFIIIFNIIIFVFAVLLTVANIVNYQNTDNGLAFIILSILIAVASAARIYKLFKKTK</sequence>